<dbReference type="AlphaFoldDB" id="A0A811PJJ6"/>
<dbReference type="InterPro" id="IPR036770">
    <property type="entry name" value="Ankyrin_rpt-contain_sf"/>
</dbReference>
<dbReference type="OrthoDB" id="647067at2759"/>
<reference evidence="3" key="1">
    <citation type="submission" date="2020-10" db="EMBL/GenBank/DDBJ databases">
        <authorList>
            <person name="Han B."/>
            <person name="Lu T."/>
            <person name="Zhao Q."/>
            <person name="Huang X."/>
            <person name="Zhao Y."/>
        </authorList>
    </citation>
    <scope>NUCLEOTIDE SEQUENCE</scope>
</reference>
<gene>
    <name evidence="3" type="ORF">NCGR_LOCUS29009</name>
</gene>
<dbReference type="Gene3D" id="1.25.40.20">
    <property type="entry name" value="Ankyrin repeat-containing domain"/>
    <property type="match status" value="2"/>
</dbReference>
<organism evidence="3 4">
    <name type="scientific">Miscanthus lutarioriparius</name>
    <dbReference type="NCBI Taxonomy" id="422564"/>
    <lineage>
        <taxon>Eukaryota</taxon>
        <taxon>Viridiplantae</taxon>
        <taxon>Streptophyta</taxon>
        <taxon>Embryophyta</taxon>
        <taxon>Tracheophyta</taxon>
        <taxon>Spermatophyta</taxon>
        <taxon>Magnoliopsida</taxon>
        <taxon>Liliopsida</taxon>
        <taxon>Poales</taxon>
        <taxon>Poaceae</taxon>
        <taxon>PACMAD clade</taxon>
        <taxon>Panicoideae</taxon>
        <taxon>Andropogonodae</taxon>
        <taxon>Andropogoneae</taxon>
        <taxon>Saccharinae</taxon>
        <taxon>Miscanthus</taxon>
    </lineage>
</organism>
<dbReference type="InterPro" id="IPR011990">
    <property type="entry name" value="TPR-like_helical_dom_sf"/>
</dbReference>
<sequence>MAPPPPLRSDVDMFSAGSKKRSMLLQAAYDGDLRSFKKLLMSLDKRSGRLREKVEAVKVEADGVLKGAGALHLAAGNGRLEICSYLVEGLRVDVDAVDCGDRTPLLHALFGENVVTFKYLLDHGANQDKVNTDGFAPLHSAAGFGYCEMVELLLAKGAYTDPVTACGTPLHIACTEDQDRTVKILLEHNADYNKMVNGMTPLYFAISAASLKCVKLLVEAGAIANRDYILNYLADAPSNGSAECLNCFLGFGPDCDWEPHNDDARVDQQKIAKLKSQGNEAVKRKDFLSATEAYSMALELDPDDATLFANRSLCWLHIGKGGKPLLSFLDAYECKKRRPDWPKACYRQSKALMLLKEYKGACDALLEGLKLDPGNAEIEDELWKAVESMKLSATTKAM</sequence>
<dbReference type="InterPro" id="IPR002110">
    <property type="entry name" value="Ankyrin_rpt"/>
</dbReference>
<proteinExistence type="predicted"/>
<feature type="repeat" description="ANK" evidence="1">
    <location>
        <begin position="168"/>
        <end position="197"/>
    </location>
</feature>
<dbReference type="SMART" id="SM00248">
    <property type="entry name" value="ANK"/>
    <property type="match status" value="6"/>
</dbReference>
<dbReference type="Gene3D" id="1.25.40.10">
    <property type="entry name" value="Tetratricopeptide repeat domain"/>
    <property type="match status" value="1"/>
</dbReference>
<dbReference type="EMBL" id="CAJGYO010000007">
    <property type="protein sequence ID" value="CAD6244259.1"/>
    <property type="molecule type" value="Genomic_DNA"/>
</dbReference>
<dbReference type="Pfam" id="PF12796">
    <property type="entry name" value="Ank_2"/>
    <property type="match status" value="2"/>
</dbReference>
<accession>A0A811PJJ6</accession>
<protein>
    <submittedName>
        <fullName evidence="3">Uncharacterized protein</fullName>
    </submittedName>
</protein>
<feature type="repeat" description="TPR" evidence="2">
    <location>
        <begin position="271"/>
        <end position="304"/>
    </location>
</feature>
<feature type="repeat" description="ANK" evidence="1">
    <location>
        <begin position="133"/>
        <end position="165"/>
    </location>
</feature>
<evidence type="ECO:0000256" key="2">
    <source>
        <dbReference type="PROSITE-ProRule" id="PRU00339"/>
    </source>
</evidence>
<dbReference type="PROSITE" id="PS50297">
    <property type="entry name" value="ANK_REP_REGION"/>
    <property type="match status" value="3"/>
</dbReference>
<dbReference type="PROSITE" id="PS50088">
    <property type="entry name" value="ANK_REPEAT"/>
    <property type="match status" value="3"/>
</dbReference>
<dbReference type="SUPFAM" id="SSF48452">
    <property type="entry name" value="TPR-like"/>
    <property type="match status" value="1"/>
</dbReference>
<feature type="repeat" description="ANK" evidence="1">
    <location>
        <begin position="197"/>
        <end position="222"/>
    </location>
</feature>
<dbReference type="SUPFAM" id="SSF48403">
    <property type="entry name" value="Ankyrin repeat"/>
    <property type="match status" value="1"/>
</dbReference>
<dbReference type="PROSITE" id="PS50005">
    <property type="entry name" value="TPR"/>
    <property type="match status" value="1"/>
</dbReference>
<dbReference type="PANTHER" id="PTHR46224:SF21">
    <property type="match status" value="1"/>
</dbReference>
<keyword evidence="2" id="KW-0802">TPR repeat</keyword>
<dbReference type="Proteomes" id="UP000604825">
    <property type="component" value="Unassembled WGS sequence"/>
</dbReference>
<comment type="caution">
    <text evidence="3">The sequence shown here is derived from an EMBL/GenBank/DDBJ whole genome shotgun (WGS) entry which is preliminary data.</text>
</comment>
<dbReference type="InterPro" id="IPR051616">
    <property type="entry name" value="Cul2-RING_E3_ligase_SR"/>
</dbReference>
<keyword evidence="4" id="KW-1185">Reference proteome</keyword>
<dbReference type="SMART" id="SM00028">
    <property type="entry name" value="TPR"/>
    <property type="match status" value="2"/>
</dbReference>
<dbReference type="InterPro" id="IPR019734">
    <property type="entry name" value="TPR_rpt"/>
</dbReference>
<name>A0A811PJJ6_9POAL</name>
<evidence type="ECO:0000313" key="3">
    <source>
        <dbReference type="EMBL" id="CAD6244259.1"/>
    </source>
</evidence>
<keyword evidence="1" id="KW-0040">ANK repeat</keyword>
<dbReference type="PRINTS" id="PR01415">
    <property type="entry name" value="ANKYRIN"/>
</dbReference>
<evidence type="ECO:0000313" key="4">
    <source>
        <dbReference type="Proteomes" id="UP000604825"/>
    </source>
</evidence>
<dbReference type="PANTHER" id="PTHR46224">
    <property type="entry name" value="ANKYRIN REPEAT FAMILY PROTEIN"/>
    <property type="match status" value="1"/>
</dbReference>
<evidence type="ECO:0000256" key="1">
    <source>
        <dbReference type="PROSITE-ProRule" id="PRU00023"/>
    </source>
</evidence>